<dbReference type="EMBL" id="MU274934">
    <property type="protein sequence ID" value="KAI0085154.1"/>
    <property type="molecule type" value="Genomic_DNA"/>
</dbReference>
<accession>A0ACB8TTG5</accession>
<dbReference type="Proteomes" id="UP001055072">
    <property type="component" value="Unassembled WGS sequence"/>
</dbReference>
<keyword evidence="2" id="KW-1185">Reference proteome</keyword>
<organism evidence="1 2">
    <name type="scientific">Irpex rosettiformis</name>
    <dbReference type="NCBI Taxonomy" id="378272"/>
    <lineage>
        <taxon>Eukaryota</taxon>
        <taxon>Fungi</taxon>
        <taxon>Dikarya</taxon>
        <taxon>Basidiomycota</taxon>
        <taxon>Agaricomycotina</taxon>
        <taxon>Agaricomycetes</taxon>
        <taxon>Polyporales</taxon>
        <taxon>Irpicaceae</taxon>
        <taxon>Irpex</taxon>
    </lineage>
</organism>
<protein>
    <submittedName>
        <fullName evidence="1">Rec8 like protein-domain-containing protein</fullName>
    </submittedName>
</protein>
<gene>
    <name evidence="1" type="ORF">BDY19DRAFT_967373</name>
</gene>
<name>A0ACB8TTG5_9APHY</name>
<comment type="caution">
    <text evidence="1">The sequence shown here is derived from an EMBL/GenBank/DDBJ whole genome shotgun (WGS) entry which is preliminary data.</text>
</comment>
<sequence>MFYSEAILSRRGPLAKVWLAAHMERKLSKTQTLQTDIEQSARAIIGEEVEIMALRLSGQLLLGVVRIYSRKAKYLLDDCNEALLKIKMAFRPGIVDMTEDQLAVNRNAITLQGNTLDIDALLPDINWDINYDERPIQSGGQHIARTADITLAAAEDFQYDLGFDDLAPPDIGSNDFEELDLGLDFGDGPVSVRGGSVVPRSEAEDSMEVEVGRDAARTRPPRESLASQLLGRHDMDADLDLLSYRSREESEHPFAGDMSVDLHPELGELDLGLDFGDGERTPSEPGMDLDQVPTPRMTPPELTPSRALSPLTEPPQTPPPDLGITPLETEATLGRKKGKEKKQIIDAVTELANGPGARIGRGRGAGLGQPVDVGNIVTEHPFLPRSTVVMRLLEIRQDPISHFLPTKSTPNGTFFCAAPPGMAPELAELFMRPVQNLAASKRRGSPAQQDSPSKKPRVEGSVVDDDEEVGMARRGSRAPSLAFGSDILGGRASMDPGFEFADNTGVGEDFQMDIPDADVQLDVRDRSKSVLSDLSRLSTPVPENAPLDEGEESYADVTCPIATFDDRSTQSQEANQHDDGKGYSKNTVKALRIIRQELQPTTEEPEKVMSFKKMSQKASRRAASSFFFELLVLGTRDCVKVSQAAPHDNIEIRAKDKLWERQRHTSVVHSVSSALQPGASQISPGPSGRRQGSVTPSIGSALGL</sequence>
<proteinExistence type="predicted"/>
<reference evidence="1" key="1">
    <citation type="journal article" date="2021" name="Environ. Microbiol.">
        <title>Gene family expansions and transcriptome signatures uncover fungal adaptations to wood decay.</title>
        <authorList>
            <person name="Hage H."/>
            <person name="Miyauchi S."/>
            <person name="Viragh M."/>
            <person name="Drula E."/>
            <person name="Min B."/>
            <person name="Chaduli D."/>
            <person name="Navarro D."/>
            <person name="Favel A."/>
            <person name="Norest M."/>
            <person name="Lesage-Meessen L."/>
            <person name="Balint B."/>
            <person name="Merenyi Z."/>
            <person name="de Eugenio L."/>
            <person name="Morin E."/>
            <person name="Martinez A.T."/>
            <person name="Baldrian P."/>
            <person name="Stursova M."/>
            <person name="Martinez M.J."/>
            <person name="Novotny C."/>
            <person name="Magnuson J.K."/>
            <person name="Spatafora J.W."/>
            <person name="Maurice S."/>
            <person name="Pangilinan J."/>
            <person name="Andreopoulos W."/>
            <person name="LaButti K."/>
            <person name="Hundley H."/>
            <person name="Na H."/>
            <person name="Kuo A."/>
            <person name="Barry K."/>
            <person name="Lipzen A."/>
            <person name="Henrissat B."/>
            <person name="Riley R."/>
            <person name="Ahrendt S."/>
            <person name="Nagy L.G."/>
            <person name="Grigoriev I.V."/>
            <person name="Martin F."/>
            <person name="Rosso M.N."/>
        </authorList>
    </citation>
    <scope>NUCLEOTIDE SEQUENCE</scope>
    <source>
        <strain evidence="1">CBS 384.51</strain>
    </source>
</reference>
<evidence type="ECO:0000313" key="2">
    <source>
        <dbReference type="Proteomes" id="UP001055072"/>
    </source>
</evidence>
<evidence type="ECO:0000313" key="1">
    <source>
        <dbReference type="EMBL" id="KAI0085154.1"/>
    </source>
</evidence>